<feature type="domain" description="Isopenicillin N synthase-like Fe(2+) 2OG dioxygenase" evidence="3">
    <location>
        <begin position="191"/>
        <end position="277"/>
    </location>
</feature>
<gene>
    <name evidence="4" type="ORF">FGG08_005304</name>
</gene>
<dbReference type="InterPro" id="IPR027443">
    <property type="entry name" value="IPNS-like_sf"/>
</dbReference>
<evidence type="ECO:0000313" key="5">
    <source>
        <dbReference type="Proteomes" id="UP000698800"/>
    </source>
</evidence>
<proteinExistence type="inferred from homology"/>
<sequence>MAQNAVTSTALANHELIDVAVLETVDLALLATRESTEIEKLLRAAQYPGLFYLDLRNDPSAMQLLADLPGVYSVSEKYFDQPHQLKVSDYREGQKPSQDRGYKTSDCDETFEMAYDEIVKGRTPLPGVLGDNADMLRKFSELSHSACLTMLSCLSDSLGLDKNDRLEKHHRQTESSDSGLKLIYEPSLASKGQVGDNKHTDSGTFTLLFYDQWGLHAELPEAKKWAFTAPVPGCALINVANSLQRLSGNRLHSPLHRVTQPVDGFAKRYYISYFLRPEHNLQEMWAQAG</sequence>
<dbReference type="InterPro" id="IPR044861">
    <property type="entry name" value="IPNS-like_FE2OG_OXY"/>
</dbReference>
<dbReference type="AlphaFoldDB" id="A0A9P8I3J4"/>
<feature type="region of interest" description="Disordered" evidence="2">
    <location>
        <begin position="85"/>
        <end position="104"/>
    </location>
</feature>
<dbReference type="Proteomes" id="UP000698800">
    <property type="component" value="Unassembled WGS sequence"/>
</dbReference>
<evidence type="ECO:0000256" key="2">
    <source>
        <dbReference type="SAM" id="MobiDB-lite"/>
    </source>
</evidence>
<feature type="compositionally biased region" description="Basic and acidic residues" evidence="2">
    <location>
        <begin position="86"/>
        <end position="104"/>
    </location>
</feature>
<comment type="caution">
    <text evidence="4">The sequence shown here is derived from an EMBL/GenBank/DDBJ whole genome shotgun (WGS) entry which is preliminary data.</text>
</comment>
<evidence type="ECO:0000256" key="1">
    <source>
        <dbReference type="ARBA" id="ARBA00008056"/>
    </source>
</evidence>
<dbReference type="Pfam" id="PF03171">
    <property type="entry name" value="2OG-FeII_Oxy"/>
    <property type="match status" value="1"/>
</dbReference>
<dbReference type="OrthoDB" id="288590at2759"/>
<reference evidence="4" key="1">
    <citation type="submission" date="2021-03" db="EMBL/GenBank/DDBJ databases">
        <title>Comparative genomics and phylogenomic investigation of the class Geoglossomycetes provide insights into ecological specialization and systematics.</title>
        <authorList>
            <person name="Melie T."/>
            <person name="Pirro S."/>
            <person name="Miller A.N."/>
            <person name="Quandt A."/>
        </authorList>
    </citation>
    <scope>NUCLEOTIDE SEQUENCE</scope>
    <source>
        <strain evidence="4">GBOQ0MN5Z8</strain>
    </source>
</reference>
<organism evidence="4 5">
    <name type="scientific">Glutinoglossum americanum</name>
    <dbReference type="NCBI Taxonomy" id="1670608"/>
    <lineage>
        <taxon>Eukaryota</taxon>
        <taxon>Fungi</taxon>
        <taxon>Dikarya</taxon>
        <taxon>Ascomycota</taxon>
        <taxon>Pezizomycotina</taxon>
        <taxon>Geoglossomycetes</taxon>
        <taxon>Geoglossales</taxon>
        <taxon>Geoglossaceae</taxon>
        <taxon>Glutinoglossum</taxon>
    </lineage>
</organism>
<protein>
    <recommendedName>
        <fullName evidence="3">Isopenicillin N synthase-like Fe(2+) 2OG dioxygenase domain-containing protein</fullName>
    </recommendedName>
</protein>
<accession>A0A9P8I3J4</accession>
<keyword evidence="5" id="KW-1185">Reference proteome</keyword>
<evidence type="ECO:0000259" key="3">
    <source>
        <dbReference type="Pfam" id="PF03171"/>
    </source>
</evidence>
<dbReference type="EMBL" id="JAGHQL010000123">
    <property type="protein sequence ID" value="KAH0538092.1"/>
    <property type="molecule type" value="Genomic_DNA"/>
</dbReference>
<evidence type="ECO:0000313" key="4">
    <source>
        <dbReference type="EMBL" id="KAH0538092.1"/>
    </source>
</evidence>
<dbReference type="Gene3D" id="2.60.120.330">
    <property type="entry name" value="B-lactam Antibiotic, Isopenicillin N Synthase, Chain"/>
    <property type="match status" value="1"/>
</dbReference>
<dbReference type="InterPro" id="IPR050231">
    <property type="entry name" value="Iron_ascorbate_oxido_reductase"/>
</dbReference>
<name>A0A9P8I3J4_9PEZI</name>
<comment type="similarity">
    <text evidence="1">Belongs to the iron/ascorbate-dependent oxidoreductase family.</text>
</comment>
<dbReference type="SUPFAM" id="SSF51197">
    <property type="entry name" value="Clavaminate synthase-like"/>
    <property type="match status" value="1"/>
</dbReference>
<dbReference type="PANTHER" id="PTHR47990">
    <property type="entry name" value="2-OXOGLUTARATE (2OG) AND FE(II)-DEPENDENT OXYGENASE SUPERFAMILY PROTEIN-RELATED"/>
    <property type="match status" value="1"/>
</dbReference>